<feature type="region of interest" description="Disordered" evidence="1">
    <location>
        <begin position="61"/>
        <end position="91"/>
    </location>
</feature>
<keyword evidence="3" id="KW-1185">Reference proteome</keyword>
<comment type="caution">
    <text evidence="2">The sequence shown here is derived from an EMBL/GenBank/DDBJ whole genome shotgun (WGS) entry which is preliminary data.</text>
</comment>
<organism evidence="2 3">
    <name type="scientific">Brachionus plicatilis</name>
    <name type="common">Marine rotifer</name>
    <name type="synonym">Brachionus muelleri</name>
    <dbReference type="NCBI Taxonomy" id="10195"/>
    <lineage>
        <taxon>Eukaryota</taxon>
        <taxon>Metazoa</taxon>
        <taxon>Spiralia</taxon>
        <taxon>Gnathifera</taxon>
        <taxon>Rotifera</taxon>
        <taxon>Eurotatoria</taxon>
        <taxon>Monogononta</taxon>
        <taxon>Pseudotrocha</taxon>
        <taxon>Ploima</taxon>
        <taxon>Brachionidae</taxon>
        <taxon>Brachionus</taxon>
    </lineage>
</organism>
<accession>A0A3M7T2N9</accession>
<dbReference type="EMBL" id="REGN01000386">
    <property type="protein sequence ID" value="RNA42292.1"/>
    <property type="molecule type" value="Genomic_DNA"/>
</dbReference>
<name>A0A3M7T2N9_BRAPC</name>
<feature type="compositionally biased region" description="Basic and acidic residues" evidence="1">
    <location>
        <begin position="14"/>
        <end position="23"/>
    </location>
</feature>
<feature type="region of interest" description="Disordered" evidence="1">
    <location>
        <begin position="1"/>
        <end position="46"/>
    </location>
</feature>
<protein>
    <submittedName>
        <fullName evidence="2">Uncharacterized protein</fullName>
    </submittedName>
</protein>
<reference evidence="2 3" key="1">
    <citation type="journal article" date="2018" name="Sci. Rep.">
        <title>Genomic signatures of local adaptation to the degree of environmental predictability in rotifers.</title>
        <authorList>
            <person name="Franch-Gras L."/>
            <person name="Hahn C."/>
            <person name="Garcia-Roger E.M."/>
            <person name="Carmona M.J."/>
            <person name="Serra M."/>
            <person name="Gomez A."/>
        </authorList>
    </citation>
    <scope>NUCLEOTIDE SEQUENCE [LARGE SCALE GENOMIC DNA]</scope>
    <source>
        <strain evidence="2">HYR1</strain>
    </source>
</reference>
<evidence type="ECO:0000313" key="2">
    <source>
        <dbReference type="EMBL" id="RNA42292.1"/>
    </source>
</evidence>
<evidence type="ECO:0000256" key="1">
    <source>
        <dbReference type="SAM" id="MobiDB-lite"/>
    </source>
</evidence>
<sequence length="91" mass="10027">MKTSEDMSELGEDGANKRDELAKKSGRKSAKSDLRSSENILDETNKPISKFTCPLLPISKTNKHKKSIPTLNNSTNDTLKDVDDGSVAEIY</sequence>
<dbReference type="Proteomes" id="UP000276133">
    <property type="component" value="Unassembled WGS sequence"/>
</dbReference>
<gene>
    <name evidence="2" type="ORF">BpHYR1_022333</name>
</gene>
<dbReference type="AlphaFoldDB" id="A0A3M7T2N9"/>
<evidence type="ECO:0000313" key="3">
    <source>
        <dbReference type="Proteomes" id="UP000276133"/>
    </source>
</evidence>
<feature type="compositionally biased region" description="Acidic residues" evidence="1">
    <location>
        <begin position="1"/>
        <end position="12"/>
    </location>
</feature>
<proteinExistence type="predicted"/>